<evidence type="ECO:0000313" key="8">
    <source>
        <dbReference type="Proteomes" id="UP001301350"/>
    </source>
</evidence>
<gene>
    <name evidence="7" type="ORF">CDCA_CDCA09G2707</name>
</gene>
<dbReference type="Pfam" id="PF11815">
    <property type="entry name" value="DUF3336"/>
    <property type="match status" value="1"/>
</dbReference>
<feature type="active site" description="Nucleophile" evidence="4">
    <location>
        <position position="326"/>
    </location>
</feature>
<evidence type="ECO:0000256" key="2">
    <source>
        <dbReference type="ARBA" id="ARBA00022963"/>
    </source>
</evidence>
<name>A0AAV9IWK1_CYACA</name>
<dbReference type="PROSITE" id="PS51635">
    <property type="entry name" value="PNPLA"/>
    <property type="match status" value="1"/>
</dbReference>
<keyword evidence="8" id="KW-1185">Reference proteome</keyword>
<feature type="compositionally biased region" description="Low complexity" evidence="5">
    <location>
        <begin position="668"/>
        <end position="685"/>
    </location>
</feature>
<dbReference type="EMBL" id="JANCYW010000009">
    <property type="protein sequence ID" value="KAK4536682.1"/>
    <property type="molecule type" value="Genomic_DNA"/>
</dbReference>
<evidence type="ECO:0000256" key="3">
    <source>
        <dbReference type="ARBA" id="ARBA00023098"/>
    </source>
</evidence>
<dbReference type="InterPro" id="IPR016035">
    <property type="entry name" value="Acyl_Trfase/lysoPLipase"/>
</dbReference>
<keyword evidence="3 4" id="KW-0443">Lipid metabolism</keyword>
<feature type="region of interest" description="Disordered" evidence="5">
    <location>
        <begin position="668"/>
        <end position="703"/>
    </location>
</feature>
<feature type="compositionally biased region" description="Acidic residues" evidence="5">
    <location>
        <begin position="808"/>
        <end position="821"/>
    </location>
</feature>
<protein>
    <recommendedName>
        <fullName evidence="6">PNPLA domain-containing protein</fullName>
    </recommendedName>
</protein>
<feature type="short sequence motif" description="GXSXG" evidence="4">
    <location>
        <begin position="324"/>
        <end position="328"/>
    </location>
</feature>
<dbReference type="Pfam" id="PF01734">
    <property type="entry name" value="Patatin"/>
    <property type="match status" value="1"/>
</dbReference>
<evidence type="ECO:0000256" key="1">
    <source>
        <dbReference type="ARBA" id="ARBA00022801"/>
    </source>
</evidence>
<dbReference type="Gene3D" id="3.40.1090.10">
    <property type="entry name" value="Cytosolic phospholipase A2 catalytic domain"/>
    <property type="match status" value="2"/>
</dbReference>
<evidence type="ECO:0000259" key="6">
    <source>
        <dbReference type="PROSITE" id="PS51635"/>
    </source>
</evidence>
<dbReference type="AlphaFoldDB" id="A0AAV9IWK1"/>
<dbReference type="InterPro" id="IPR002641">
    <property type="entry name" value="PNPLA_dom"/>
</dbReference>
<feature type="region of interest" description="Disordered" evidence="5">
    <location>
        <begin position="770"/>
        <end position="821"/>
    </location>
</feature>
<reference evidence="7 8" key="1">
    <citation type="submission" date="2022-07" db="EMBL/GenBank/DDBJ databases">
        <title>Genome-wide signatures of adaptation to extreme environments.</title>
        <authorList>
            <person name="Cho C.H."/>
            <person name="Yoon H.S."/>
        </authorList>
    </citation>
    <scope>NUCLEOTIDE SEQUENCE [LARGE SCALE GENOMIC DNA]</scope>
    <source>
        <strain evidence="7 8">DBV 063 E5</strain>
    </source>
</reference>
<sequence length="821" mass="91165">MRWWSGVKFWRGRRATESVTLTSADGREGALHALDGSGKGVGGHDSPEDVHERSRVASLQRWLSGEGKVGAAASPGMAEALQARDGLDDAELPLLWRCTGAAWDWAAYFVALLLRVYDALILLLALRLRLISGASPLARAPLARYYRQRRQGELERRLAEADTYGAFYEAALALDALEGGAVWKASRRDARRLYDRAALLQRLEQLAALYREGDIPRLMFCLRGCLSRDFCGIGRPELHRHSRVGTKVEVEDFINVVSWLLDDLADERDSAVPLPQKLTFFNEVRHAYGRTALLLSGGSTMGLSHFGALKALLEQQLLPRVLSGASAGAVVVSFAGIFTDAELRHCLDTLANPLTGRPFCFEIFGPHLSWRRALRRLAKRGVLFDVRRLQTCMRGNLGDFTFQEAYARTKRIINVTVTPQYGPPVLLNYLTAPNVLVWSAVCASAALPIVFAPVELFAKDENDNIVSFHPEGVRWMDGSLQADVPLQRIGEMFNVNHFIVSQANPHFVPRGSSLMKSRLAKCVKAELKLRYWQLQELGLIPRLARTLFPVLTQPFEGTVTIMRDVNWEDLRKLFRNPTHRELLQAVQRGERLTFYKLDEIRHNCLLETTLDRCIERIRRRMLEASETRLGATATGSAARDGIGGGTRRLLRVPSWLWAADSYGLSASAAAGSSGSGRRSPSYSPAPEDVPIRSGGRARGNKPTMSMSRLDVIEDVEPPTAVLSGVAGEEEEEEWLAQAWSGDARPRAGGTPPDGDVQPGVRAEANWRAALRNASPRLRGRASLDSRTSSTRPPSVRSEESGRTKKEDEVEEEEEEEERVMC</sequence>
<evidence type="ECO:0000256" key="5">
    <source>
        <dbReference type="SAM" id="MobiDB-lite"/>
    </source>
</evidence>
<dbReference type="GO" id="GO:0016042">
    <property type="term" value="P:lipid catabolic process"/>
    <property type="evidence" value="ECO:0007669"/>
    <property type="project" value="UniProtKB-UniRule"/>
</dbReference>
<dbReference type="SUPFAM" id="SSF52151">
    <property type="entry name" value="FabD/lysophospholipase-like"/>
    <property type="match status" value="1"/>
</dbReference>
<dbReference type="GO" id="GO:0004806">
    <property type="term" value="F:triacylglycerol lipase activity"/>
    <property type="evidence" value="ECO:0007669"/>
    <property type="project" value="InterPro"/>
</dbReference>
<dbReference type="InterPro" id="IPR050301">
    <property type="entry name" value="NTE"/>
</dbReference>
<accession>A0AAV9IWK1</accession>
<evidence type="ECO:0000256" key="4">
    <source>
        <dbReference type="PROSITE-ProRule" id="PRU01161"/>
    </source>
</evidence>
<feature type="domain" description="PNPLA" evidence="6">
    <location>
        <begin position="293"/>
        <end position="490"/>
    </location>
</feature>
<dbReference type="Proteomes" id="UP001301350">
    <property type="component" value="Unassembled WGS sequence"/>
</dbReference>
<keyword evidence="1 4" id="KW-0378">Hydrolase</keyword>
<dbReference type="InterPro" id="IPR021771">
    <property type="entry name" value="Triacylglycerol_lipase_N"/>
</dbReference>
<organism evidence="7 8">
    <name type="scientific">Cyanidium caldarium</name>
    <name type="common">Red alga</name>
    <dbReference type="NCBI Taxonomy" id="2771"/>
    <lineage>
        <taxon>Eukaryota</taxon>
        <taxon>Rhodophyta</taxon>
        <taxon>Bangiophyceae</taxon>
        <taxon>Cyanidiales</taxon>
        <taxon>Cyanidiaceae</taxon>
        <taxon>Cyanidium</taxon>
    </lineage>
</organism>
<comment type="caution">
    <text evidence="4">Lacks conserved residue(s) required for the propagation of feature annotation.</text>
</comment>
<comment type="caution">
    <text evidence="7">The sequence shown here is derived from an EMBL/GenBank/DDBJ whole genome shotgun (WGS) entry which is preliminary data.</text>
</comment>
<evidence type="ECO:0000313" key="7">
    <source>
        <dbReference type="EMBL" id="KAK4536682.1"/>
    </source>
</evidence>
<feature type="active site" description="Proton acceptor" evidence="4">
    <location>
        <position position="477"/>
    </location>
</feature>
<feature type="compositionally biased region" description="Basic and acidic residues" evidence="5">
    <location>
        <begin position="796"/>
        <end position="807"/>
    </location>
</feature>
<dbReference type="PANTHER" id="PTHR14226:SF10">
    <property type="entry name" value="TRIACYLGLYCEROL LIPASE 4-RELATED"/>
    <property type="match status" value="1"/>
</dbReference>
<dbReference type="PANTHER" id="PTHR14226">
    <property type="entry name" value="NEUROPATHY TARGET ESTERASE/SWISS CHEESE D.MELANOGASTER"/>
    <property type="match status" value="1"/>
</dbReference>
<feature type="compositionally biased region" description="Low complexity" evidence="5">
    <location>
        <begin position="785"/>
        <end position="795"/>
    </location>
</feature>
<keyword evidence="2 4" id="KW-0442">Lipid degradation</keyword>
<proteinExistence type="predicted"/>